<dbReference type="SUPFAM" id="SSF56672">
    <property type="entry name" value="DNA/RNA polymerases"/>
    <property type="match status" value="1"/>
</dbReference>
<reference evidence="2" key="1">
    <citation type="submission" date="2025-08" db="UniProtKB">
        <authorList>
            <consortium name="Ensembl"/>
        </authorList>
    </citation>
    <scope>IDENTIFICATION</scope>
</reference>
<protein>
    <recommendedName>
        <fullName evidence="1">Reverse transcriptase domain-containing protein</fullName>
    </recommendedName>
</protein>
<dbReference type="OMA" id="CHIDEIS"/>
<dbReference type="InterPro" id="IPR000477">
    <property type="entry name" value="RT_dom"/>
</dbReference>
<dbReference type="PANTHER" id="PTHR33332">
    <property type="entry name" value="REVERSE TRANSCRIPTASE DOMAIN-CONTAINING PROTEIN"/>
    <property type="match status" value="1"/>
</dbReference>
<dbReference type="AlphaFoldDB" id="A0A8D2LDV0"/>
<evidence type="ECO:0000313" key="3">
    <source>
        <dbReference type="Proteomes" id="UP000694545"/>
    </source>
</evidence>
<dbReference type="Pfam" id="PF00078">
    <property type="entry name" value="RVT_1"/>
    <property type="match status" value="1"/>
</dbReference>
<name>A0A8D2LDV0_VARKO</name>
<keyword evidence="3" id="KW-1185">Reference proteome</keyword>
<sequence length="235" mass="25629">VVAGQLQAILDEADYLDPFQSGFRPGYGTESALVALYDDLCREKDRESASLLVLLDPSAAFDTIDHGILLDRLAGLGVGGTALQWFRSYLNGQFQKVVLGDYGSAPWQLCHGVPQGSILSPLLFDIYMKMLGEVIRRCGLRNHQYADDTQLYLSFSTNPGEAVAVLNRCLAEVMGWMRANKLKLNPDKTEVLLVGGSGFGEGELNLVLNGVALPLRDKVRSLGVLLDLELSLEAQ</sequence>
<accession>A0A8D2LDV0</accession>
<organism evidence="2 3">
    <name type="scientific">Varanus komodoensis</name>
    <name type="common">Komodo dragon</name>
    <dbReference type="NCBI Taxonomy" id="61221"/>
    <lineage>
        <taxon>Eukaryota</taxon>
        <taxon>Metazoa</taxon>
        <taxon>Chordata</taxon>
        <taxon>Craniata</taxon>
        <taxon>Vertebrata</taxon>
        <taxon>Euteleostomi</taxon>
        <taxon>Lepidosauria</taxon>
        <taxon>Squamata</taxon>
        <taxon>Bifurcata</taxon>
        <taxon>Unidentata</taxon>
        <taxon>Episquamata</taxon>
        <taxon>Toxicofera</taxon>
        <taxon>Anguimorpha</taxon>
        <taxon>Paleoanguimorpha</taxon>
        <taxon>Varanoidea</taxon>
        <taxon>Varanidae</taxon>
        <taxon>Varanus</taxon>
    </lineage>
</organism>
<evidence type="ECO:0000259" key="1">
    <source>
        <dbReference type="PROSITE" id="PS50878"/>
    </source>
</evidence>
<dbReference type="PROSITE" id="PS50878">
    <property type="entry name" value="RT_POL"/>
    <property type="match status" value="1"/>
</dbReference>
<dbReference type="InterPro" id="IPR043502">
    <property type="entry name" value="DNA/RNA_pol_sf"/>
</dbReference>
<evidence type="ECO:0000313" key="2">
    <source>
        <dbReference type="Ensembl" id="ENSVKKP00000020822.1"/>
    </source>
</evidence>
<proteinExistence type="predicted"/>
<reference evidence="2" key="2">
    <citation type="submission" date="2025-09" db="UniProtKB">
        <authorList>
            <consortium name="Ensembl"/>
        </authorList>
    </citation>
    <scope>IDENTIFICATION</scope>
</reference>
<feature type="domain" description="Reverse transcriptase" evidence="1">
    <location>
        <begin position="1"/>
        <end position="213"/>
    </location>
</feature>
<dbReference type="CDD" id="cd01650">
    <property type="entry name" value="RT_nLTR_like"/>
    <property type="match status" value="1"/>
</dbReference>
<dbReference type="Ensembl" id="ENSVKKT00000021340.1">
    <property type="protein sequence ID" value="ENSVKKP00000020822.1"/>
    <property type="gene ID" value="ENSVKKG00000013979.1"/>
</dbReference>
<dbReference type="Proteomes" id="UP000694545">
    <property type="component" value="Unplaced"/>
</dbReference>